<reference evidence="3 4" key="1">
    <citation type="submission" date="2019-02" db="EMBL/GenBank/DDBJ databases">
        <title>Deep-cultivation of Planctomycetes and their phenomic and genomic characterization uncovers novel biology.</title>
        <authorList>
            <person name="Wiegand S."/>
            <person name="Jogler M."/>
            <person name="Boedeker C."/>
            <person name="Pinto D."/>
            <person name="Vollmers J."/>
            <person name="Rivas-Marin E."/>
            <person name="Kohn T."/>
            <person name="Peeters S.H."/>
            <person name="Heuer A."/>
            <person name="Rast P."/>
            <person name="Oberbeckmann S."/>
            <person name="Bunk B."/>
            <person name="Jeske O."/>
            <person name="Meyerdierks A."/>
            <person name="Storesund J.E."/>
            <person name="Kallscheuer N."/>
            <person name="Luecker S."/>
            <person name="Lage O.M."/>
            <person name="Pohl T."/>
            <person name="Merkel B.J."/>
            <person name="Hornburger P."/>
            <person name="Mueller R.-W."/>
            <person name="Bruemmer F."/>
            <person name="Labrenz M."/>
            <person name="Spormann A.M."/>
            <person name="Op den Camp H."/>
            <person name="Overmann J."/>
            <person name="Amann R."/>
            <person name="Jetten M.S.M."/>
            <person name="Mascher T."/>
            <person name="Medema M.H."/>
            <person name="Devos D.P."/>
            <person name="Kaster A.-K."/>
            <person name="Ovreas L."/>
            <person name="Rohde M."/>
            <person name="Galperin M.Y."/>
            <person name="Jogler C."/>
        </authorList>
    </citation>
    <scope>NUCLEOTIDE SEQUENCE [LARGE SCALE GENOMIC DNA]</scope>
    <source>
        <strain evidence="3 4">ElP</strain>
    </source>
</reference>
<organism evidence="3 4">
    <name type="scientific">Tautonia plasticadhaerens</name>
    <dbReference type="NCBI Taxonomy" id="2527974"/>
    <lineage>
        <taxon>Bacteria</taxon>
        <taxon>Pseudomonadati</taxon>
        <taxon>Planctomycetota</taxon>
        <taxon>Planctomycetia</taxon>
        <taxon>Isosphaerales</taxon>
        <taxon>Isosphaeraceae</taxon>
        <taxon>Tautonia</taxon>
    </lineage>
</organism>
<feature type="compositionally biased region" description="Basic residues" evidence="1">
    <location>
        <begin position="249"/>
        <end position="268"/>
    </location>
</feature>
<dbReference type="EMBL" id="CP036426">
    <property type="protein sequence ID" value="QDV36349.1"/>
    <property type="molecule type" value="Genomic_DNA"/>
</dbReference>
<name>A0A518H693_9BACT</name>
<dbReference type="OrthoDB" id="243364at2"/>
<dbReference type="Pfam" id="PF01610">
    <property type="entry name" value="DDE_Tnp_ISL3"/>
    <property type="match status" value="1"/>
</dbReference>
<proteinExistence type="predicted"/>
<feature type="domain" description="Transposase IS204/IS1001/IS1096/IS1165 DDE" evidence="2">
    <location>
        <begin position="147"/>
        <end position="367"/>
    </location>
</feature>
<dbReference type="InterPro" id="IPR002560">
    <property type="entry name" value="Transposase_DDE"/>
</dbReference>
<accession>A0A518H693</accession>
<dbReference type="AlphaFoldDB" id="A0A518H693"/>
<feature type="region of interest" description="Disordered" evidence="1">
    <location>
        <begin position="249"/>
        <end position="276"/>
    </location>
</feature>
<dbReference type="Proteomes" id="UP000317835">
    <property type="component" value="Chromosome"/>
</dbReference>
<dbReference type="RefSeq" id="WP_145272546.1">
    <property type="nucleotide sequence ID" value="NZ_CP036426.1"/>
</dbReference>
<gene>
    <name evidence="3" type="ORF">ElP_42690</name>
</gene>
<feature type="region of interest" description="Disordered" evidence="1">
    <location>
        <begin position="429"/>
        <end position="461"/>
    </location>
</feature>
<evidence type="ECO:0000313" key="4">
    <source>
        <dbReference type="Proteomes" id="UP000317835"/>
    </source>
</evidence>
<dbReference type="KEGG" id="tpla:ElP_42690"/>
<keyword evidence="4" id="KW-1185">Reference proteome</keyword>
<evidence type="ECO:0000259" key="2">
    <source>
        <dbReference type="Pfam" id="PF01610"/>
    </source>
</evidence>
<evidence type="ECO:0000313" key="3">
    <source>
        <dbReference type="EMBL" id="QDV36349.1"/>
    </source>
</evidence>
<sequence>MGTEAPTSIVIPVRCAPKKAPCPNCGKRGRRKRALTRTVRTVAYKAVAVLEVTYGEYTARCRCRTTFRNTPEGVLPKARYDNKVRDLVLDRLIKDGMSIERTLASIRREFLLDLSTGFVYDVLRDHAASLDMAAHRRAVLERFSGTLCVDELHLGRFTLLLATDPLADLPVAFALVDKNDADHMRRFFKNLKTRGLSPRVVVTDGSNLYPELLAELWPEADHQLCAFHVIKSINGLILDAVRRLRGAMARRGKAGRKKKRGRKGRRSRATAGRRGPTLREKAHFVFKHRHLIVKRREKLTEAERADLTRMLGCLPELATLRRFADRVYWLFDTPKDLHQASCRRSAIVRDPAFYAVPELVKAMDQLDEEKFPKLIAYLNGPAGRRVRTNNHVERSNRLFRFLEKVRYKWRRRRTLVRFVVLKLDEVWSHQSSPKAAKFKAEPSSGGREAQADAGQRSRRAA</sequence>
<evidence type="ECO:0000256" key="1">
    <source>
        <dbReference type="SAM" id="MobiDB-lite"/>
    </source>
</evidence>
<protein>
    <submittedName>
        <fullName evidence="3">MULE transposase domain protein</fullName>
    </submittedName>
</protein>